<dbReference type="GO" id="GO:0031418">
    <property type="term" value="F:L-ascorbic acid binding"/>
    <property type="evidence" value="ECO:0007669"/>
    <property type="project" value="UniProtKB-KW"/>
</dbReference>
<keyword evidence="16" id="KW-1185">Reference proteome</keyword>
<dbReference type="EC" id="1.14.11.2" evidence="5"/>
<dbReference type="InterPro" id="IPR044862">
    <property type="entry name" value="Pro_4_hyd_alph_FE2OG_OXY"/>
</dbReference>
<name>A0AAD9Q7R5_ACRCE</name>
<dbReference type="Gene3D" id="6.10.140.1460">
    <property type="match status" value="1"/>
</dbReference>
<dbReference type="InterPro" id="IPR011990">
    <property type="entry name" value="TPR-like_helical_dom_sf"/>
</dbReference>
<keyword evidence="6" id="KW-0479">Metal-binding</keyword>
<dbReference type="InterPro" id="IPR005123">
    <property type="entry name" value="Oxoglu/Fe-dep_dioxygenase_dom"/>
</dbReference>
<evidence type="ECO:0000256" key="6">
    <source>
        <dbReference type="ARBA" id="ARBA00022723"/>
    </source>
</evidence>
<keyword evidence="9" id="KW-0223">Dioxygenase</keyword>
<comment type="similarity">
    <text evidence="4">Belongs to the P4HA family.</text>
</comment>
<dbReference type="PANTHER" id="PTHR10869">
    <property type="entry name" value="PROLYL 4-HYDROXYLASE ALPHA SUBUNIT"/>
    <property type="match status" value="1"/>
</dbReference>
<evidence type="ECO:0000256" key="3">
    <source>
        <dbReference type="ARBA" id="ARBA00004319"/>
    </source>
</evidence>
<dbReference type="InterPro" id="IPR006620">
    <property type="entry name" value="Pro_4_hyd_alph"/>
</dbReference>
<dbReference type="Gene3D" id="1.25.40.10">
    <property type="entry name" value="Tetratricopeptide repeat domain"/>
    <property type="match status" value="1"/>
</dbReference>
<accession>A0AAD9Q7R5</accession>
<dbReference type="SMART" id="SM00702">
    <property type="entry name" value="P4Hc"/>
    <property type="match status" value="1"/>
</dbReference>
<evidence type="ECO:0000313" key="15">
    <source>
        <dbReference type="EMBL" id="KAK2556313.1"/>
    </source>
</evidence>
<protein>
    <recommendedName>
        <fullName evidence="5">procollagen-proline 4-dioxygenase</fullName>
        <ecNumber evidence="5">1.14.11.2</ecNumber>
    </recommendedName>
</protein>
<dbReference type="Pfam" id="PF08336">
    <property type="entry name" value="P4Ha_N"/>
    <property type="match status" value="1"/>
</dbReference>
<proteinExistence type="inferred from homology"/>
<comment type="caution">
    <text evidence="15">The sequence shown here is derived from an EMBL/GenBank/DDBJ whole genome shotgun (WGS) entry which is preliminary data.</text>
</comment>
<evidence type="ECO:0000256" key="1">
    <source>
        <dbReference type="ARBA" id="ARBA00001961"/>
    </source>
</evidence>
<evidence type="ECO:0000256" key="12">
    <source>
        <dbReference type="ARBA" id="ARBA00023180"/>
    </source>
</evidence>
<keyword evidence="13" id="KW-0732">Signal</keyword>
<dbReference type="GO" id="GO:0004656">
    <property type="term" value="F:procollagen-proline 4-dioxygenase activity"/>
    <property type="evidence" value="ECO:0007669"/>
    <property type="project" value="UniProtKB-EC"/>
</dbReference>
<dbReference type="InterPro" id="IPR013547">
    <property type="entry name" value="P4H_N"/>
</dbReference>
<dbReference type="GO" id="GO:0005506">
    <property type="term" value="F:iron ion binding"/>
    <property type="evidence" value="ECO:0007669"/>
    <property type="project" value="InterPro"/>
</dbReference>
<evidence type="ECO:0000256" key="4">
    <source>
        <dbReference type="ARBA" id="ARBA00006511"/>
    </source>
</evidence>
<evidence type="ECO:0000256" key="2">
    <source>
        <dbReference type="ARBA" id="ARBA00002035"/>
    </source>
</evidence>
<reference evidence="15" key="1">
    <citation type="journal article" date="2023" name="G3 (Bethesda)">
        <title>Whole genome assembly and annotation of the endangered Caribbean coral Acropora cervicornis.</title>
        <authorList>
            <person name="Selwyn J.D."/>
            <person name="Vollmer S.V."/>
        </authorList>
    </citation>
    <scope>NUCLEOTIDE SEQUENCE</scope>
    <source>
        <strain evidence="15">K2</strain>
    </source>
</reference>
<dbReference type="Proteomes" id="UP001249851">
    <property type="component" value="Unassembled WGS sequence"/>
</dbReference>
<dbReference type="SUPFAM" id="SSF48452">
    <property type="entry name" value="TPR-like"/>
    <property type="match status" value="1"/>
</dbReference>
<evidence type="ECO:0000256" key="10">
    <source>
        <dbReference type="ARBA" id="ARBA00023002"/>
    </source>
</evidence>
<organism evidence="15 16">
    <name type="scientific">Acropora cervicornis</name>
    <name type="common">Staghorn coral</name>
    <dbReference type="NCBI Taxonomy" id="6130"/>
    <lineage>
        <taxon>Eukaryota</taxon>
        <taxon>Metazoa</taxon>
        <taxon>Cnidaria</taxon>
        <taxon>Anthozoa</taxon>
        <taxon>Hexacorallia</taxon>
        <taxon>Scleractinia</taxon>
        <taxon>Astrocoeniina</taxon>
        <taxon>Acroporidae</taxon>
        <taxon>Acropora</taxon>
    </lineage>
</organism>
<evidence type="ECO:0000256" key="5">
    <source>
        <dbReference type="ARBA" id="ARBA00012269"/>
    </source>
</evidence>
<dbReference type="InterPro" id="IPR059068">
    <property type="entry name" value="TPR_P4H"/>
</dbReference>
<dbReference type="EMBL" id="JARQWQ010000056">
    <property type="protein sequence ID" value="KAK2556313.1"/>
    <property type="molecule type" value="Genomic_DNA"/>
</dbReference>
<feature type="signal peptide" evidence="13">
    <location>
        <begin position="1"/>
        <end position="20"/>
    </location>
</feature>
<dbReference type="InterPro" id="IPR045054">
    <property type="entry name" value="P4HA-like"/>
</dbReference>
<dbReference type="Gene3D" id="2.60.120.620">
    <property type="entry name" value="q2cbj1_9rhob like domain"/>
    <property type="match status" value="1"/>
</dbReference>
<dbReference type="PANTHER" id="PTHR10869:SF244">
    <property type="entry name" value="PROLYL 4-HYDROXYLASE SUBUNIT ALPHA-2"/>
    <property type="match status" value="1"/>
</dbReference>
<keyword evidence="8" id="KW-0847">Vitamin C</keyword>
<dbReference type="PROSITE" id="PS51471">
    <property type="entry name" value="FE2OG_OXY"/>
    <property type="match status" value="1"/>
</dbReference>
<dbReference type="GO" id="GO:0005788">
    <property type="term" value="C:endoplasmic reticulum lumen"/>
    <property type="evidence" value="ECO:0007669"/>
    <property type="project" value="UniProtKB-SubCell"/>
</dbReference>
<reference evidence="15" key="2">
    <citation type="journal article" date="2023" name="Science">
        <title>Genomic signatures of disease resistance in endangered staghorn corals.</title>
        <authorList>
            <person name="Vollmer S.V."/>
            <person name="Selwyn J.D."/>
            <person name="Despard B.A."/>
            <person name="Roesel C.L."/>
        </authorList>
    </citation>
    <scope>NUCLEOTIDE SEQUENCE</scope>
    <source>
        <strain evidence="15">K2</strain>
    </source>
</reference>
<comment type="function">
    <text evidence="2">Catalyzes the post-translational formation of 4-hydroxyproline in -Xaa-Pro-Gly- sequences in collagens and other proteins.</text>
</comment>
<comment type="subcellular location">
    <subcellularLocation>
        <location evidence="3">Endoplasmic reticulum lumen</location>
    </subcellularLocation>
</comment>
<evidence type="ECO:0000256" key="13">
    <source>
        <dbReference type="SAM" id="SignalP"/>
    </source>
</evidence>
<sequence>MTRFMLLLLWMSQHLSVLQGEIFTSLSQLKGLARLEAALSLSLDNYLKDQSQPPEILRNFADNVRRESEIARGDIENYIFHPINSFQLVRRFVRHWKELDSYLSKGTRNDLQWEIEVNRPAFPTSKDYMGSISALLRIQNVYNLSANAIANGQLHDGNSSGGLGPDECYDLGVVSHGLENYEDVIDWMREALMRMSPPYEYSGALEKGDVLEYLSWAEYQVGRLDEAIVHTKEILDKDPKNERAQNNLNHFEVEQLNLKQPNTDKVAVNSKKMLNNKMGKKESFMLTYERLCRGESRKATDYRTSQSAWLEDSVSPIINRISQRIQAITELSVKWPHAEPLQKPDGSLPSEEIGDRIATVLFYLSNVHAGGSTVFLNMEEFVNPKKGDAVFWYNLDKRGRPDTKTRHAACPVIVGSKWVANKWINERGQEFRRPCPRG</sequence>
<keyword evidence="10" id="KW-0560">Oxidoreductase</keyword>
<evidence type="ECO:0000256" key="8">
    <source>
        <dbReference type="ARBA" id="ARBA00022896"/>
    </source>
</evidence>
<dbReference type="Pfam" id="PF13640">
    <property type="entry name" value="2OG-FeII_Oxy_3"/>
    <property type="match status" value="1"/>
</dbReference>
<keyword evidence="11" id="KW-0408">Iron</keyword>
<evidence type="ECO:0000256" key="11">
    <source>
        <dbReference type="ARBA" id="ARBA00023004"/>
    </source>
</evidence>
<evidence type="ECO:0000259" key="14">
    <source>
        <dbReference type="PROSITE" id="PS51471"/>
    </source>
</evidence>
<evidence type="ECO:0000313" key="16">
    <source>
        <dbReference type="Proteomes" id="UP001249851"/>
    </source>
</evidence>
<evidence type="ECO:0000256" key="9">
    <source>
        <dbReference type="ARBA" id="ARBA00022964"/>
    </source>
</evidence>
<feature type="domain" description="Fe2OG dioxygenase" evidence="14">
    <location>
        <begin position="312"/>
        <end position="426"/>
    </location>
</feature>
<keyword evidence="7" id="KW-0256">Endoplasmic reticulum</keyword>
<dbReference type="Pfam" id="PF23558">
    <property type="entry name" value="TPR_P4H"/>
    <property type="match status" value="1"/>
</dbReference>
<evidence type="ECO:0000256" key="7">
    <source>
        <dbReference type="ARBA" id="ARBA00022824"/>
    </source>
</evidence>
<gene>
    <name evidence="15" type="ORF">P5673_021534</name>
</gene>
<feature type="chain" id="PRO_5042019254" description="procollagen-proline 4-dioxygenase" evidence="13">
    <location>
        <begin position="21"/>
        <end position="438"/>
    </location>
</feature>
<keyword evidence="12" id="KW-0325">Glycoprotein</keyword>
<dbReference type="AlphaFoldDB" id="A0AAD9Q7R5"/>
<comment type="cofactor">
    <cofactor evidence="1">
        <name>L-ascorbate</name>
        <dbReference type="ChEBI" id="CHEBI:38290"/>
    </cofactor>
</comment>